<dbReference type="GO" id="GO:0008998">
    <property type="term" value="F:ribonucleoside-triphosphate reductase (thioredoxin) activity"/>
    <property type="evidence" value="ECO:0007669"/>
    <property type="project" value="UniProtKB-EC"/>
</dbReference>
<reference evidence="1" key="1">
    <citation type="submission" date="2022-08" db="EMBL/GenBank/DDBJ databases">
        <authorList>
            <person name="Deng Y."/>
            <person name="Han X.-F."/>
            <person name="Zhang Y.-Q."/>
        </authorList>
    </citation>
    <scope>NUCLEOTIDE SEQUENCE</scope>
    <source>
        <strain evidence="1">CPCC 203386</strain>
    </source>
</reference>
<protein>
    <submittedName>
        <fullName evidence="1">Anaerobic ribonucleoside-triphosphate reductase</fullName>
        <ecNumber evidence="1">1.17.4.2</ecNumber>
    </submittedName>
</protein>
<accession>A0ABT2H9T3</accession>
<dbReference type="InterPro" id="IPR012833">
    <property type="entry name" value="NrdD"/>
</dbReference>
<organism evidence="1 2">
    <name type="scientific">Herbiconiux daphne</name>
    <dbReference type="NCBI Taxonomy" id="2970914"/>
    <lineage>
        <taxon>Bacteria</taxon>
        <taxon>Bacillati</taxon>
        <taxon>Actinomycetota</taxon>
        <taxon>Actinomycetes</taxon>
        <taxon>Micrococcales</taxon>
        <taxon>Microbacteriaceae</taxon>
        <taxon>Herbiconiux</taxon>
    </lineage>
</organism>
<proteinExistence type="predicted"/>
<evidence type="ECO:0000313" key="1">
    <source>
        <dbReference type="EMBL" id="MCS5736723.1"/>
    </source>
</evidence>
<dbReference type="EMBL" id="JANLCJ010000136">
    <property type="protein sequence ID" value="MCS5736723.1"/>
    <property type="molecule type" value="Genomic_DNA"/>
</dbReference>
<dbReference type="NCBIfam" id="TIGR02487">
    <property type="entry name" value="NrdD"/>
    <property type="match status" value="1"/>
</dbReference>
<dbReference type="Proteomes" id="UP001165586">
    <property type="component" value="Unassembled WGS sequence"/>
</dbReference>
<comment type="caution">
    <text evidence="1">The sequence shown here is derived from an EMBL/GenBank/DDBJ whole genome shotgun (WGS) entry which is preliminary data.</text>
</comment>
<dbReference type="RefSeq" id="WP_259542812.1">
    <property type="nucleotide sequence ID" value="NZ_JANLCJ010000136.1"/>
</dbReference>
<dbReference type="Gene3D" id="3.20.70.20">
    <property type="match status" value="1"/>
</dbReference>
<keyword evidence="2" id="KW-1185">Reference proteome</keyword>
<name>A0ABT2H9T3_9MICO</name>
<evidence type="ECO:0000313" key="2">
    <source>
        <dbReference type="Proteomes" id="UP001165586"/>
    </source>
</evidence>
<dbReference type="SUPFAM" id="SSF51998">
    <property type="entry name" value="PFL-like glycyl radical enzymes"/>
    <property type="match status" value="1"/>
</dbReference>
<dbReference type="PANTHER" id="PTHR21075">
    <property type="entry name" value="ANAEROBIC RIBONUCLEOSIDE-TRIPHOSPHATE REDUCTASE"/>
    <property type="match status" value="1"/>
</dbReference>
<dbReference type="EC" id="1.17.4.2" evidence="1"/>
<keyword evidence="1" id="KW-0560">Oxidoreductase</keyword>
<sequence length="355" mass="40008">MGTSWFEREIQKAILKVRIKGLGKDGLTAVFPKLVMFLEEGINVNPEDPNYDVKQLALECASKRLYPDIISAKNNRATTGSSVPVSPMGCRSFLSVWHDASGNEVLDGRNNLGVISLNLPRIAIESKGNWEEFWRILDERLVVAKRALDTRINRLRGVKASVAPILYTEGAFGVKMKPDDDIIDLFKHGRASISLGYIGLHEVGLFMTGSAPTDDETSKHLTERVVQHLRDAVDRWKNESEEGWGFSLYATPSESLCDRFARLDLKRFGMIEGVTDKEYYTNSFHQDVYKHSNPFDKIDHEAPYHKISSGGHISYAEFPNVRNNIKGLETVWDYALKNLDYFGTNTPSDKCLQCG</sequence>
<gene>
    <name evidence="1" type="primary">nrdD</name>
    <name evidence="1" type="ORF">N1032_23615</name>
</gene>
<dbReference type="Pfam" id="PF13597">
    <property type="entry name" value="NRDD"/>
    <property type="match status" value="1"/>
</dbReference>
<dbReference type="PANTHER" id="PTHR21075:SF0">
    <property type="entry name" value="ANAEROBIC RIBONUCLEOSIDE-TRIPHOSPHATE REDUCTASE"/>
    <property type="match status" value="1"/>
</dbReference>
<feature type="non-terminal residue" evidence="1">
    <location>
        <position position="355"/>
    </location>
</feature>